<dbReference type="GO" id="GO:0006281">
    <property type="term" value="P:DNA repair"/>
    <property type="evidence" value="ECO:0007669"/>
    <property type="project" value="InterPro"/>
</dbReference>
<dbReference type="InterPro" id="IPR026171">
    <property type="entry name" value="FANCI"/>
</dbReference>
<proteinExistence type="predicted"/>
<reference evidence="1" key="1">
    <citation type="journal article" date="2012" name="Nat. Genet.">
        <title>Whole-genome sequence of Schistosoma haematobium.</title>
        <authorList>
            <person name="Young N.D."/>
            <person name="Jex A.R."/>
            <person name="Li B."/>
            <person name="Liu S."/>
            <person name="Yang L."/>
            <person name="Xiong Z."/>
            <person name="Li Y."/>
            <person name="Cantacessi C."/>
            <person name="Hall R.S."/>
            <person name="Xu X."/>
            <person name="Chen F."/>
            <person name="Wu X."/>
            <person name="Zerlotini A."/>
            <person name="Oliveira G."/>
            <person name="Hofmann A."/>
            <person name="Zhang G."/>
            <person name="Fang X."/>
            <person name="Kang Y."/>
            <person name="Campbell B.E."/>
            <person name="Loukas A."/>
            <person name="Ranganathan S."/>
            <person name="Rollinson D."/>
            <person name="Rinaldi G."/>
            <person name="Brindley P.J."/>
            <person name="Yang H."/>
            <person name="Wang J."/>
            <person name="Wang J."/>
            <person name="Gasser R.B."/>
        </authorList>
    </citation>
    <scope>NUCLEOTIDE SEQUENCE [LARGE SCALE GENOMIC DNA]</scope>
</reference>
<gene>
    <name evidence="1" type="ORF">MS3_06855</name>
</gene>
<name>A0A094ZVX8_SCHHA</name>
<protein>
    <submittedName>
        <fullName evidence="1">Uncharacterized protein</fullName>
    </submittedName>
</protein>
<dbReference type="PANTHER" id="PTHR21818:SF0">
    <property type="entry name" value="FANCONI ANEMIA GROUP I PROTEIN"/>
    <property type="match status" value="1"/>
</dbReference>
<evidence type="ECO:0000313" key="1">
    <source>
        <dbReference type="EMBL" id="KGB38467.1"/>
    </source>
</evidence>
<dbReference type="EMBL" id="KL251025">
    <property type="protein sequence ID" value="KGB38467.1"/>
    <property type="molecule type" value="Genomic_DNA"/>
</dbReference>
<organism evidence="1">
    <name type="scientific">Schistosoma haematobium</name>
    <name type="common">Blood fluke</name>
    <dbReference type="NCBI Taxonomy" id="6185"/>
    <lineage>
        <taxon>Eukaryota</taxon>
        <taxon>Metazoa</taxon>
        <taxon>Spiralia</taxon>
        <taxon>Lophotrochozoa</taxon>
        <taxon>Platyhelminthes</taxon>
        <taxon>Trematoda</taxon>
        <taxon>Digenea</taxon>
        <taxon>Strigeidida</taxon>
        <taxon>Schistosomatoidea</taxon>
        <taxon>Schistosomatidae</taxon>
        <taxon>Schistosoma</taxon>
    </lineage>
</organism>
<dbReference type="STRING" id="6185.A0A094ZVX8"/>
<dbReference type="PANTHER" id="PTHR21818">
    <property type="entry name" value="BC025462 PROTEIN"/>
    <property type="match status" value="1"/>
</dbReference>
<dbReference type="AlphaFoldDB" id="A0A094ZVX8"/>
<dbReference type="GO" id="GO:0070182">
    <property type="term" value="F:DNA polymerase binding"/>
    <property type="evidence" value="ECO:0007669"/>
    <property type="project" value="TreeGrafter"/>
</dbReference>
<accession>A0A094ZVX8</accession>
<sequence>MDTELENVLGNLNEVSKLLLNKSFQEVVNYFDKLLRSDKSNRLNSLEALLVGVSKHEQLLEIYEHVVDFLWSKEVDTSIRLIFFSFLNNNVYFLEDWKVERLCFRMIRKLIYVCSEPSLLFDVLARALVKLENSNTVLSSMVDSLCSVEWHNDNIIYLLDIFSNYSLQQKSMEKILEKALSKITSWESDKRPIFIQSILLFSFPRYMEFLFLQLTSLIYGSSSCPPESFKVIRGQLMMKIFSLVKANQQFGKTIFETVKATQLLTTSILTGFSDSHLVLESSFLRDLCRLPDDPKEIILKLSEHCTSKQWEFTVQGMILLGFTLLRAACSSSTGSTVNKSSGRLSKSLSTSPFQTHDTLKSRILCSGLDLLLHIFKFTFHYIKSFKKIVVSSSALPDLLSNLVAVFPLEVAIRANRLDSIIDSIGLIPLSISTALVHALLPLIRAGSLLEIGNDVDSEKSDNPFGQVRMRLISNLCKAAQSPRIPSRCAAVACLILLLKHLKVSCCIP</sequence>